<keyword evidence="2" id="KW-1185">Reference proteome</keyword>
<dbReference type="Pfam" id="PF13516">
    <property type="entry name" value="LRR_6"/>
    <property type="match status" value="1"/>
</dbReference>
<reference evidence="1" key="1">
    <citation type="submission" date="2021-02" db="EMBL/GenBank/DDBJ databases">
        <authorList>
            <person name="Dougan E. K."/>
            <person name="Rhodes N."/>
            <person name="Thang M."/>
            <person name="Chan C."/>
        </authorList>
    </citation>
    <scope>NUCLEOTIDE SEQUENCE</scope>
</reference>
<comment type="caution">
    <text evidence="1">The sequence shown here is derived from an EMBL/GenBank/DDBJ whole genome shotgun (WGS) entry which is preliminary data.</text>
</comment>
<evidence type="ECO:0000313" key="2">
    <source>
        <dbReference type="Proteomes" id="UP000654075"/>
    </source>
</evidence>
<dbReference type="EMBL" id="CAJNNV010001320">
    <property type="protein sequence ID" value="CAE8584785.1"/>
    <property type="molecule type" value="Genomic_DNA"/>
</dbReference>
<evidence type="ECO:0000313" key="1">
    <source>
        <dbReference type="EMBL" id="CAE8584785.1"/>
    </source>
</evidence>
<dbReference type="InterPro" id="IPR032675">
    <property type="entry name" value="LRR_dom_sf"/>
</dbReference>
<dbReference type="InterPro" id="IPR001611">
    <property type="entry name" value="Leu-rich_rpt"/>
</dbReference>
<dbReference type="Proteomes" id="UP000654075">
    <property type="component" value="Unassembled WGS sequence"/>
</dbReference>
<sequence>MSADVASAPLASASLLDALSAVPEELCRLLSAPEVCALALCRQGTADCTRALLPVRHLRLGRRGGGDGRDAAVLDAADWENVESLHATQTSLYAVQPGLLRACGLRELAVELLFQEPFGDILPEDAACSESLEQLELQCCYEEVLVGLARAVQAGSLPRLQWLRLRGSPKGAVAHAKGLRWPPARGAPLTQEHGASNAGSAASELALALETATAIHSFEAHGVSAFGAMRRHRESPRELCPQGLAIIAIASRVPGLRRLALTDCDLLGHNLLRAIIGGLEVASPDLEILNLSPTPLCAEPSDDARGVGGDAGALLVRLRHLRYFRLAWCGLGDQGVLALAASIKLASSEVGMRIDDSSQHARNIQLHLDLHHNDISDLMGEQLKAVLTQHLPCTELRL</sequence>
<gene>
    <name evidence="1" type="ORF">PGLA1383_LOCUS3710</name>
</gene>
<dbReference type="SUPFAM" id="SSF52047">
    <property type="entry name" value="RNI-like"/>
    <property type="match status" value="1"/>
</dbReference>
<protein>
    <submittedName>
        <fullName evidence="1">Uncharacterized protein</fullName>
    </submittedName>
</protein>
<dbReference type="AlphaFoldDB" id="A0A813D8M2"/>
<dbReference type="Gene3D" id="3.80.10.10">
    <property type="entry name" value="Ribonuclease Inhibitor"/>
    <property type="match status" value="1"/>
</dbReference>
<name>A0A813D8M2_POLGL</name>
<organism evidence="1 2">
    <name type="scientific">Polarella glacialis</name>
    <name type="common">Dinoflagellate</name>
    <dbReference type="NCBI Taxonomy" id="89957"/>
    <lineage>
        <taxon>Eukaryota</taxon>
        <taxon>Sar</taxon>
        <taxon>Alveolata</taxon>
        <taxon>Dinophyceae</taxon>
        <taxon>Suessiales</taxon>
        <taxon>Suessiaceae</taxon>
        <taxon>Polarella</taxon>
    </lineage>
</organism>
<proteinExistence type="predicted"/>
<accession>A0A813D8M2</accession>